<dbReference type="GO" id="GO:0005886">
    <property type="term" value="C:plasma membrane"/>
    <property type="evidence" value="ECO:0007669"/>
    <property type="project" value="UniProtKB-SubCell"/>
</dbReference>
<evidence type="ECO:0000256" key="4">
    <source>
        <dbReference type="ARBA" id="ARBA00022692"/>
    </source>
</evidence>
<dbReference type="Proteomes" id="UP001168821">
    <property type="component" value="Unassembled WGS sequence"/>
</dbReference>
<evidence type="ECO:0000256" key="10">
    <source>
        <dbReference type="RuleBase" id="RU351113"/>
    </source>
</evidence>
<protein>
    <recommendedName>
        <fullName evidence="10">Odorant receptor</fullName>
    </recommendedName>
</protein>
<accession>A0AA38MTK9</accession>
<dbReference type="Pfam" id="PF02949">
    <property type="entry name" value="7tm_6"/>
    <property type="match status" value="1"/>
</dbReference>
<evidence type="ECO:0000256" key="3">
    <source>
        <dbReference type="ARBA" id="ARBA00022606"/>
    </source>
</evidence>
<dbReference type="PANTHER" id="PTHR21137:SF35">
    <property type="entry name" value="ODORANT RECEPTOR 19A-RELATED"/>
    <property type="match status" value="1"/>
</dbReference>
<keyword evidence="7 10" id="KW-0472">Membrane</keyword>
<evidence type="ECO:0000313" key="12">
    <source>
        <dbReference type="Proteomes" id="UP001168821"/>
    </source>
</evidence>
<keyword evidence="8 10" id="KW-0675">Receptor</keyword>
<gene>
    <name evidence="11" type="ORF">Zmor_002396</name>
</gene>
<feature type="transmembrane region" description="Helical" evidence="10">
    <location>
        <begin position="67"/>
        <end position="85"/>
    </location>
</feature>
<comment type="caution">
    <text evidence="10">Lacks conserved residue(s) required for the propagation of feature annotation.</text>
</comment>
<keyword evidence="4 10" id="KW-0812">Transmembrane</keyword>
<evidence type="ECO:0000256" key="8">
    <source>
        <dbReference type="ARBA" id="ARBA00023170"/>
    </source>
</evidence>
<keyword evidence="9 10" id="KW-0807">Transducer</keyword>
<feature type="transmembrane region" description="Helical" evidence="10">
    <location>
        <begin position="33"/>
        <end position="55"/>
    </location>
</feature>
<comment type="subcellular location">
    <subcellularLocation>
        <location evidence="1 10">Cell membrane</location>
        <topology evidence="1 10">Multi-pass membrane protein</topology>
    </subcellularLocation>
</comment>
<dbReference type="PANTHER" id="PTHR21137">
    <property type="entry name" value="ODORANT RECEPTOR"/>
    <property type="match status" value="1"/>
</dbReference>
<feature type="transmembrane region" description="Helical" evidence="10">
    <location>
        <begin position="281"/>
        <end position="303"/>
    </location>
</feature>
<feature type="transmembrane region" description="Helical" evidence="10">
    <location>
        <begin position="162"/>
        <end position="180"/>
    </location>
</feature>
<evidence type="ECO:0000256" key="5">
    <source>
        <dbReference type="ARBA" id="ARBA00022725"/>
    </source>
</evidence>
<comment type="caution">
    <text evidence="11">The sequence shown here is derived from an EMBL/GenBank/DDBJ whole genome shotgun (WGS) entry which is preliminary data.</text>
</comment>
<evidence type="ECO:0000256" key="1">
    <source>
        <dbReference type="ARBA" id="ARBA00004651"/>
    </source>
</evidence>
<evidence type="ECO:0000256" key="2">
    <source>
        <dbReference type="ARBA" id="ARBA00022475"/>
    </source>
</evidence>
<dbReference type="AlphaFoldDB" id="A0AA38MTK9"/>
<dbReference type="GO" id="GO:0004984">
    <property type="term" value="F:olfactory receptor activity"/>
    <property type="evidence" value="ECO:0007669"/>
    <property type="project" value="InterPro"/>
</dbReference>
<evidence type="ECO:0000256" key="6">
    <source>
        <dbReference type="ARBA" id="ARBA00022989"/>
    </source>
</evidence>
<keyword evidence="5 10" id="KW-0552">Olfaction</keyword>
<keyword evidence="12" id="KW-1185">Reference proteome</keyword>
<dbReference type="InterPro" id="IPR004117">
    <property type="entry name" value="7tm6_olfct_rcpt"/>
</dbReference>
<keyword evidence="6 10" id="KW-1133">Transmembrane helix</keyword>
<dbReference type="GO" id="GO:0007165">
    <property type="term" value="P:signal transduction"/>
    <property type="evidence" value="ECO:0007669"/>
    <property type="project" value="UniProtKB-KW"/>
</dbReference>
<keyword evidence="2" id="KW-1003">Cell membrane</keyword>
<proteinExistence type="inferred from homology"/>
<evidence type="ECO:0000313" key="11">
    <source>
        <dbReference type="EMBL" id="KAJ3666982.1"/>
    </source>
</evidence>
<feature type="transmembrane region" description="Helical" evidence="10">
    <location>
        <begin position="124"/>
        <end position="142"/>
    </location>
</feature>
<reference evidence="11" key="1">
    <citation type="journal article" date="2023" name="G3 (Bethesda)">
        <title>Whole genome assemblies of Zophobas morio and Tenebrio molitor.</title>
        <authorList>
            <person name="Kaur S."/>
            <person name="Stinson S.A."/>
            <person name="diCenzo G.C."/>
        </authorList>
    </citation>
    <scope>NUCLEOTIDE SEQUENCE</scope>
    <source>
        <strain evidence="11">QUZm001</strain>
    </source>
</reference>
<evidence type="ECO:0000256" key="7">
    <source>
        <dbReference type="ARBA" id="ARBA00023136"/>
    </source>
</evidence>
<name>A0AA38MTK9_9CUCU</name>
<sequence>MKRLADLSFSLNITVLKVIGIYPLDNYKLLHKVYAYVIYVVSMVPVSIFCLLHFTCASDLTDFKNNDFVMIAVIFYTIKFFPCLLNRNKIKQCIHYFDRFDYSLADHKKIIDECVSTCQRNSKIFFMGCVAAVTGLAGQTLMNLNELSLDIWLPKFVRDKPVYFYTVQFLIVAAATYSGMSCGTIDSLMGGLCYHATAQIRVLKRNLQLLDQSVSVFEDKAAKSRRIFLEIKKCVRHHQAIQSFVQEYQDCFSAVMFTQFAASTLVMAFLCFQLSKMTVGLNFLTAANDVVVVAFQILFYCYYGTLLIEESKSLLDAIYMSGWYEYDLKSKKALILFMERSKKPMIVTAGKMLQLSLETFTVILKRTYSFLAVLENYS</sequence>
<feature type="transmembrane region" description="Helical" evidence="10">
    <location>
        <begin position="251"/>
        <end position="275"/>
    </location>
</feature>
<comment type="similarity">
    <text evidence="10">Belongs to the insect chemoreceptor superfamily. Heteromeric odorant receptor channel (TC 1.A.69) family.</text>
</comment>
<organism evidence="11 12">
    <name type="scientific">Zophobas morio</name>
    <dbReference type="NCBI Taxonomy" id="2755281"/>
    <lineage>
        <taxon>Eukaryota</taxon>
        <taxon>Metazoa</taxon>
        <taxon>Ecdysozoa</taxon>
        <taxon>Arthropoda</taxon>
        <taxon>Hexapoda</taxon>
        <taxon>Insecta</taxon>
        <taxon>Pterygota</taxon>
        <taxon>Neoptera</taxon>
        <taxon>Endopterygota</taxon>
        <taxon>Coleoptera</taxon>
        <taxon>Polyphaga</taxon>
        <taxon>Cucujiformia</taxon>
        <taxon>Tenebrionidae</taxon>
        <taxon>Zophobas</taxon>
    </lineage>
</organism>
<evidence type="ECO:0000256" key="9">
    <source>
        <dbReference type="ARBA" id="ARBA00023224"/>
    </source>
</evidence>
<dbReference type="GO" id="GO:0005549">
    <property type="term" value="F:odorant binding"/>
    <property type="evidence" value="ECO:0007669"/>
    <property type="project" value="InterPro"/>
</dbReference>
<dbReference type="EMBL" id="JALNTZ010000001">
    <property type="protein sequence ID" value="KAJ3666982.1"/>
    <property type="molecule type" value="Genomic_DNA"/>
</dbReference>
<keyword evidence="3 10" id="KW-0716">Sensory transduction</keyword>